<accession>A0A4Y2JXY4</accession>
<feature type="domain" description="Reverse transcriptase" evidence="1">
    <location>
        <begin position="23"/>
        <end position="91"/>
    </location>
</feature>
<proteinExistence type="predicted"/>
<sequence>MDWSVVFKILDFYKIPLFYRNFIYCYLLDRKVVFKEETPEIERDCHKGCPQGSALTPNMWNIYVNRVLQLNSDVLQAFADDLALVITGSVRKELELIQMKHQSLFI</sequence>
<dbReference type="OrthoDB" id="415822at2759"/>
<evidence type="ECO:0000259" key="1">
    <source>
        <dbReference type="Pfam" id="PF00078"/>
    </source>
</evidence>
<name>A0A4Y2JXY4_ARAVE</name>
<organism evidence="2 3">
    <name type="scientific">Araneus ventricosus</name>
    <name type="common">Orbweaver spider</name>
    <name type="synonym">Epeira ventricosa</name>
    <dbReference type="NCBI Taxonomy" id="182803"/>
    <lineage>
        <taxon>Eukaryota</taxon>
        <taxon>Metazoa</taxon>
        <taxon>Ecdysozoa</taxon>
        <taxon>Arthropoda</taxon>
        <taxon>Chelicerata</taxon>
        <taxon>Arachnida</taxon>
        <taxon>Araneae</taxon>
        <taxon>Araneomorphae</taxon>
        <taxon>Entelegynae</taxon>
        <taxon>Araneoidea</taxon>
        <taxon>Araneidae</taxon>
        <taxon>Araneus</taxon>
    </lineage>
</organism>
<keyword evidence="3" id="KW-1185">Reference proteome</keyword>
<dbReference type="EMBL" id="BGPR01003938">
    <property type="protein sequence ID" value="GBM94126.1"/>
    <property type="molecule type" value="Genomic_DNA"/>
</dbReference>
<dbReference type="Proteomes" id="UP000499080">
    <property type="component" value="Unassembled WGS sequence"/>
</dbReference>
<dbReference type="InterPro" id="IPR000477">
    <property type="entry name" value="RT_dom"/>
</dbReference>
<gene>
    <name evidence="2" type="ORF">AVEN_245527_1</name>
</gene>
<dbReference type="AlphaFoldDB" id="A0A4Y2JXY4"/>
<evidence type="ECO:0000313" key="2">
    <source>
        <dbReference type="EMBL" id="GBM94126.1"/>
    </source>
</evidence>
<protein>
    <recommendedName>
        <fullName evidence="1">Reverse transcriptase domain-containing protein</fullName>
    </recommendedName>
</protein>
<dbReference type="Pfam" id="PF00078">
    <property type="entry name" value="RVT_1"/>
    <property type="match status" value="1"/>
</dbReference>
<reference evidence="2 3" key="1">
    <citation type="journal article" date="2019" name="Sci. Rep.">
        <title>Orb-weaving spider Araneus ventricosus genome elucidates the spidroin gene catalogue.</title>
        <authorList>
            <person name="Kono N."/>
            <person name="Nakamura H."/>
            <person name="Ohtoshi R."/>
            <person name="Moran D.A.P."/>
            <person name="Shinohara A."/>
            <person name="Yoshida Y."/>
            <person name="Fujiwara M."/>
            <person name="Mori M."/>
            <person name="Tomita M."/>
            <person name="Arakawa K."/>
        </authorList>
    </citation>
    <scope>NUCLEOTIDE SEQUENCE [LARGE SCALE GENOMIC DNA]</scope>
</reference>
<evidence type="ECO:0000313" key="3">
    <source>
        <dbReference type="Proteomes" id="UP000499080"/>
    </source>
</evidence>
<comment type="caution">
    <text evidence="2">The sequence shown here is derived from an EMBL/GenBank/DDBJ whole genome shotgun (WGS) entry which is preliminary data.</text>
</comment>